<protein>
    <submittedName>
        <fullName evidence="1">Uncharacterized protein</fullName>
    </submittedName>
</protein>
<comment type="caution">
    <text evidence="1">The sequence shown here is derived from an EMBL/GenBank/DDBJ whole genome shotgun (WGS) entry which is preliminary data.</text>
</comment>
<dbReference type="Proteomes" id="UP000276133">
    <property type="component" value="Unassembled WGS sequence"/>
</dbReference>
<gene>
    <name evidence="1" type="ORF">BpHYR1_012226</name>
</gene>
<keyword evidence="2" id="KW-1185">Reference proteome</keyword>
<accession>A0A3M7P1Z1</accession>
<proteinExistence type="predicted"/>
<name>A0A3M7P1Z1_BRAPC</name>
<sequence>ILIYPYPLSLKGLPERLRSETEPVSSYRFSVEEINHKGVKKGNNYIFMPRYSIELNTIIIYLI</sequence>
<reference evidence="1 2" key="1">
    <citation type="journal article" date="2018" name="Sci. Rep.">
        <title>Genomic signatures of local adaptation to the degree of environmental predictability in rotifers.</title>
        <authorList>
            <person name="Franch-Gras L."/>
            <person name="Hahn C."/>
            <person name="Garcia-Roger E.M."/>
            <person name="Carmona M.J."/>
            <person name="Serra M."/>
            <person name="Gomez A."/>
        </authorList>
    </citation>
    <scope>NUCLEOTIDE SEQUENCE [LARGE SCALE GENOMIC DNA]</scope>
    <source>
        <strain evidence="1">HYR1</strain>
    </source>
</reference>
<evidence type="ECO:0000313" key="1">
    <source>
        <dbReference type="EMBL" id="RMZ92850.1"/>
    </source>
</evidence>
<organism evidence="1 2">
    <name type="scientific">Brachionus plicatilis</name>
    <name type="common">Marine rotifer</name>
    <name type="synonym">Brachionus muelleri</name>
    <dbReference type="NCBI Taxonomy" id="10195"/>
    <lineage>
        <taxon>Eukaryota</taxon>
        <taxon>Metazoa</taxon>
        <taxon>Spiralia</taxon>
        <taxon>Gnathifera</taxon>
        <taxon>Rotifera</taxon>
        <taxon>Eurotatoria</taxon>
        <taxon>Monogononta</taxon>
        <taxon>Pseudotrocha</taxon>
        <taxon>Ploima</taxon>
        <taxon>Brachionidae</taxon>
        <taxon>Brachionus</taxon>
    </lineage>
</organism>
<evidence type="ECO:0000313" key="2">
    <source>
        <dbReference type="Proteomes" id="UP000276133"/>
    </source>
</evidence>
<feature type="non-terminal residue" evidence="1">
    <location>
        <position position="1"/>
    </location>
</feature>
<dbReference type="AlphaFoldDB" id="A0A3M7P1Z1"/>
<dbReference type="EMBL" id="REGN01014261">
    <property type="protein sequence ID" value="RMZ92850.1"/>
    <property type="molecule type" value="Genomic_DNA"/>
</dbReference>